<dbReference type="PRINTS" id="PR00039">
    <property type="entry name" value="HTHLYSR"/>
</dbReference>
<dbReference type="InterPro" id="IPR036390">
    <property type="entry name" value="WH_DNA-bd_sf"/>
</dbReference>
<dbReference type="GO" id="GO:0003700">
    <property type="term" value="F:DNA-binding transcription factor activity"/>
    <property type="evidence" value="ECO:0007669"/>
    <property type="project" value="InterPro"/>
</dbReference>
<dbReference type="AlphaFoldDB" id="A0A368L0B0"/>
<evidence type="ECO:0000259" key="5">
    <source>
        <dbReference type="PROSITE" id="PS50931"/>
    </source>
</evidence>
<organism evidence="6 7">
    <name type="scientific">Parvibium lacunae</name>
    <dbReference type="NCBI Taxonomy" id="1888893"/>
    <lineage>
        <taxon>Bacteria</taxon>
        <taxon>Pseudomonadati</taxon>
        <taxon>Pseudomonadota</taxon>
        <taxon>Betaproteobacteria</taxon>
        <taxon>Burkholderiales</taxon>
        <taxon>Alcaligenaceae</taxon>
        <taxon>Parvibium</taxon>
    </lineage>
</organism>
<dbReference type="FunFam" id="1.10.10.10:FF:000038">
    <property type="entry name" value="Glycine cleavage system transcriptional activator"/>
    <property type="match status" value="1"/>
</dbReference>
<dbReference type="GO" id="GO:0006351">
    <property type="term" value="P:DNA-templated transcription"/>
    <property type="evidence" value="ECO:0007669"/>
    <property type="project" value="TreeGrafter"/>
</dbReference>
<dbReference type="Pfam" id="PF00126">
    <property type="entry name" value="HTH_1"/>
    <property type="match status" value="1"/>
</dbReference>
<reference evidence="6 7" key="1">
    <citation type="journal article" date="2018" name="Int. J. Syst. Evol. Microbiol.">
        <title>Parvibium lacunae gen. nov., sp. nov., a new member of the family Alcaligenaceae isolated from a freshwater pond.</title>
        <authorList>
            <person name="Chen W.M."/>
            <person name="Xie P.B."/>
            <person name="Hsu M.Y."/>
            <person name="Sheu S.Y."/>
        </authorList>
    </citation>
    <scope>NUCLEOTIDE SEQUENCE [LARGE SCALE GENOMIC DNA]</scope>
    <source>
        <strain evidence="6 7">KMB9</strain>
    </source>
</reference>
<evidence type="ECO:0000256" key="3">
    <source>
        <dbReference type="ARBA" id="ARBA00023125"/>
    </source>
</evidence>
<dbReference type="EMBL" id="QPGB01000004">
    <property type="protein sequence ID" value="RCS56989.1"/>
    <property type="molecule type" value="Genomic_DNA"/>
</dbReference>
<dbReference type="Pfam" id="PF03466">
    <property type="entry name" value="LysR_substrate"/>
    <property type="match status" value="1"/>
</dbReference>
<evidence type="ECO:0000313" key="6">
    <source>
        <dbReference type="EMBL" id="RCS56989.1"/>
    </source>
</evidence>
<dbReference type="PROSITE" id="PS50931">
    <property type="entry name" value="HTH_LYSR"/>
    <property type="match status" value="1"/>
</dbReference>
<keyword evidence="7" id="KW-1185">Reference proteome</keyword>
<dbReference type="PANTHER" id="PTHR30537:SF74">
    <property type="entry name" value="HTH-TYPE TRANSCRIPTIONAL REGULATOR TRPI"/>
    <property type="match status" value="1"/>
</dbReference>
<protein>
    <submittedName>
        <fullName evidence="6">LysR family transcriptional regulator</fullName>
    </submittedName>
</protein>
<dbReference type="SUPFAM" id="SSF53850">
    <property type="entry name" value="Periplasmic binding protein-like II"/>
    <property type="match status" value="1"/>
</dbReference>
<dbReference type="Gene3D" id="1.10.10.10">
    <property type="entry name" value="Winged helix-like DNA-binding domain superfamily/Winged helix DNA-binding domain"/>
    <property type="match status" value="1"/>
</dbReference>
<evidence type="ECO:0000256" key="1">
    <source>
        <dbReference type="ARBA" id="ARBA00009437"/>
    </source>
</evidence>
<comment type="similarity">
    <text evidence="1">Belongs to the LysR transcriptional regulatory family.</text>
</comment>
<proteinExistence type="inferred from homology"/>
<dbReference type="GO" id="GO:0043565">
    <property type="term" value="F:sequence-specific DNA binding"/>
    <property type="evidence" value="ECO:0007669"/>
    <property type="project" value="TreeGrafter"/>
</dbReference>
<dbReference type="Proteomes" id="UP000252357">
    <property type="component" value="Unassembled WGS sequence"/>
</dbReference>
<dbReference type="InterPro" id="IPR005119">
    <property type="entry name" value="LysR_subst-bd"/>
</dbReference>
<name>A0A368L0B0_9BURK</name>
<sequence length="298" mass="33823">MSLRLPPLNAVRAFDAAARHSSFLLAAQELHVTAGAVSQQVKALEAYLGLRLFERRARQVLLTAEGREFHQAISKPLRSIAQAAARLRPEQQRVRISTVPTFATRWLTPRMADFTRQYPHIEVNVNADSALVDFERDNCDIALRYAAQPTPGLNSMPFYTERVVPLCSPHYLRQLGCESHAFAWEKAVLIHDVTNWSWNDWLRTYHLLERNQSQSGLYFSHAMLAIAAAISHQGVTLTSADYVQTELQNGSLLMLDYSPWETGYRFYITWPKRPLSPAAQTCLQWLQQLAEGRGSESI</sequence>
<keyword evidence="3" id="KW-0238">DNA-binding</keyword>
<accession>A0A368L0B0</accession>
<evidence type="ECO:0000256" key="4">
    <source>
        <dbReference type="ARBA" id="ARBA00023163"/>
    </source>
</evidence>
<keyword evidence="2" id="KW-0805">Transcription regulation</keyword>
<gene>
    <name evidence="6" type="ORF">DU000_09275</name>
</gene>
<dbReference type="InterPro" id="IPR000847">
    <property type="entry name" value="LysR_HTH_N"/>
</dbReference>
<dbReference type="OrthoDB" id="8591238at2"/>
<evidence type="ECO:0000256" key="2">
    <source>
        <dbReference type="ARBA" id="ARBA00023015"/>
    </source>
</evidence>
<dbReference type="SUPFAM" id="SSF46785">
    <property type="entry name" value="Winged helix' DNA-binding domain"/>
    <property type="match status" value="1"/>
</dbReference>
<dbReference type="RefSeq" id="WP_114403131.1">
    <property type="nucleotide sequence ID" value="NZ_QPGB01000004.1"/>
</dbReference>
<dbReference type="PANTHER" id="PTHR30537">
    <property type="entry name" value="HTH-TYPE TRANSCRIPTIONAL REGULATOR"/>
    <property type="match status" value="1"/>
</dbReference>
<keyword evidence="4" id="KW-0804">Transcription</keyword>
<dbReference type="InterPro" id="IPR058163">
    <property type="entry name" value="LysR-type_TF_proteobact-type"/>
</dbReference>
<dbReference type="Gene3D" id="3.40.190.10">
    <property type="entry name" value="Periplasmic binding protein-like II"/>
    <property type="match status" value="2"/>
</dbReference>
<dbReference type="InterPro" id="IPR036388">
    <property type="entry name" value="WH-like_DNA-bd_sf"/>
</dbReference>
<feature type="domain" description="HTH lysR-type" evidence="5">
    <location>
        <begin position="6"/>
        <end position="63"/>
    </location>
</feature>
<dbReference type="CDD" id="cd08432">
    <property type="entry name" value="PBP2_GcdR_TrpI_HvrB_AmpR_like"/>
    <property type="match status" value="1"/>
</dbReference>
<comment type="caution">
    <text evidence="6">The sequence shown here is derived from an EMBL/GenBank/DDBJ whole genome shotgun (WGS) entry which is preliminary data.</text>
</comment>
<evidence type="ECO:0000313" key="7">
    <source>
        <dbReference type="Proteomes" id="UP000252357"/>
    </source>
</evidence>